<evidence type="ECO:0000256" key="4">
    <source>
        <dbReference type="SAM" id="MobiDB-lite"/>
    </source>
</evidence>
<dbReference type="EMBL" id="MCBR01005108">
    <property type="protein sequence ID" value="RKF78954.1"/>
    <property type="molecule type" value="Genomic_DNA"/>
</dbReference>
<dbReference type="InterPro" id="IPR004854">
    <property type="entry name" value="Ufd1-like"/>
</dbReference>
<dbReference type="InterPro" id="IPR042299">
    <property type="entry name" value="Ufd1-like_Nn"/>
</dbReference>
<dbReference type="FunFam" id="2.40.40.50:FF:000001">
    <property type="entry name" value="Ubiquitin fusion degradation protein 1 homolog"/>
    <property type="match status" value="1"/>
</dbReference>
<dbReference type="GO" id="GO:0034098">
    <property type="term" value="C:VCP-NPL4-UFD1 AAA ATPase complex"/>
    <property type="evidence" value="ECO:0007669"/>
    <property type="project" value="TreeGrafter"/>
</dbReference>
<dbReference type="Gene3D" id="3.10.330.10">
    <property type="match status" value="1"/>
</dbReference>
<evidence type="ECO:0000256" key="3">
    <source>
        <dbReference type="ARBA" id="ARBA00074895"/>
    </source>
</evidence>
<evidence type="ECO:0000256" key="1">
    <source>
        <dbReference type="ARBA" id="ARBA00006043"/>
    </source>
</evidence>
<dbReference type="GO" id="GO:0032182">
    <property type="term" value="F:ubiquitin-like protein binding"/>
    <property type="evidence" value="ECO:0007669"/>
    <property type="project" value="UniProtKB-ARBA"/>
</dbReference>
<dbReference type="InterPro" id="IPR055417">
    <property type="entry name" value="UFD1_N1"/>
</dbReference>
<accession>A0A420IWR5</accession>
<comment type="similarity">
    <text evidence="1">Belongs to the UFD1 family.</text>
</comment>
<evidence type="ECO:0000313" key="7">
    <source>
        <dbReference type="EMBL" id="RKF78954.1"/>
    </source>
</evidence>
<protein>
    <recommendedName>
        <fullName evidence="3">Ubiquitin fusion degradation protein 1</fullName>
    </recommendedName>
</protein>
<organism evidence="7 8">
    <name type="scientific">Golovinomyces cichoracearum</name>
    <dbReference type="NCBI Taxonomy" id="62708"/>
    <lineage>
        <taxon>Eukaryota</taxon>
        <taxon>Fungi</taxon>
        <taxon>Dikarya</taxon>
        <taxon>Ascomycota</taxon>
        <taxon>Pezizomycotina</taxon>
        <taxon>Leotiomycetes</taxon>
        <taxon>Erysiphales</taxon>
        <taxon>Erysiphaceae</taxon>
        <taxon>Golovinomyces</taxon>
    </lineage>
</organism>
<reference evidence="7 8" key="1">
    <citation type="journal article" date="2018" name="BMC Genomics">
        <title>Comparative genome analyses reveal sequence features reflecting distinct modes of host-adaptation between dicot and monocot powdery mildew.</title>
        <authorList>
            <person name="Wu Y."/>
            <person name="Ma X."/>
            <person name="Pan Z."/>
            <person name="Kale S.D."/>
            <person name="Song Y."/>
            <person name="King H."/>
            <person name="Zhang Q."/>
            <person name="Presley C."/>
            <person name="Deng X."/>
            <person name="Wei C.I."/>
            <person name="Xiao S."/>
        </authorList>
    </citation>
    <scope>NUCLEOTIDE SEQUENCE [LARGE SCALE GENOMIC DNA]</scope>
    <source>
        <strain evidence="7">UCSC1</strain>
    </source>
</reference>
<dbReference type="Gene3D" id="2.40.40.50">
    <property type="entry name" value="Ubiquitin fusion degradation protein UFD1, N-terminal domain"/>
    <property type="match status" value="1"/>
</dbReference>
<feature type="domain" description="Ubiquitin fusion degradation protein UFD1 N-terminal subdomain 2" evidence="6">
    <location>
        <begin position="156"/>
        <end position="233"/>
    </location>
</feature>
<dbReference type="InterPro" id="IPR055418">
    <property type="entry name" value="UFD1_N2"/>
</dbReference>
<dbReference type="GO" id="GO:0031593">
    <property type="term" value="F:polyubiquitin modification-dependent protein binding"/>
    <property type="evidence" value="ECO:0007669"/>
    <property type="project" value="TreeGrafter"/>
</dbReference>
<keyword evidence="2" id="KW-0833">Ubl conjugation pathway</keyword>
<proteinExistence type="inferred from homology"/>
<evidence type="ECO:0000259" key="5">
    <source>
        <dbReference type="Pfam" id="PF03152"/>
    </source>
</evidence>
<feature type="region of interest" description="Disordered" evidence="4">
    <location>
        <begin position="352"/>
        <end position="381"/>
    </location>
</feature>
<feature type="compositionally biased region" description="Basic and acidic residues" evidence="4">
    <location>
        <begin position="352"/>
        <end position="361"/>
    </location>
</feature>
<comment type="caution">
    <text evidence="7">The sequence shown here is derived from an EMBL/GenBank/DDBJ whole genome shotgun (WGS) entry which is preliminary data.</text>
</comment>
<feature type="domain" description="Ubiquitin fusion degradation protein UFD1 N-terminal subdomain 1" evidence="5">
    <location>
        <begin position="56"/>
        <end position="154"/>
    </location>
</feature>
<evidence type="ECO:0000313" key="8">
    <source>
        <dbReference type="Proteomes" id="UP000285405"/>
    </source>
</evidence>
<evidence type="ECO:0000259" key="6">
    <source>
        <dbReference type="Pfam" id="PF24842"/>
    </source>
</evidence>
<dbReference type="OrthoDB" id="422728at2759"/>
<dbReference type="AlphaFoldDB" id="A0A420IWR5"/>
<dbReference type="GO" id="GO:0036503">
    <property type="term" value="P:ERAD pathway"/>
    <property type="evidence" value="ECO:0007669"/>
    <property type="project" value="TreeGrafter"/>
</dbReference>
<name>A0A420IWR5_9PEZI</name>
<dbReference type="GO" id="GO:0006511">
    <property type="term" value="P:ubiquitin-dependent protein catabolic process"/>
    <property type="evidence" value="ECO:0007669"/>
    <property type="project" value="InterPro"/>
</dbReference>
<sequence>MCNSTNFSPLIKTNNFVSIFSKRIMFGTNYFQDSDPLAVYQQMLMRGGMPGTTRRFDEYYRCYPVVMFRGPEREDLEHGGKILMPPSALEKLTRLHITYPMLFELINAQKDRTTHCGVLEFTAEEGKVYLPHWMMQTLLLETGDLVQIMSTDLPSASLVKLQPQSTNFLDISDPKAVLEKAFRNFATLTKGDVFSFKYNDTIYSVEALEVKPETEKMGVSMLETDVSVDFAPPIGYVEPQPQRPAGALSSYNSTACGTLSYEGTMAQTINYKSIAPSTQSARKSLSSNFSTGGQKLYRKKASNESSSKTSNLLTEDAKFNEKMIFKEKNSPQPLRLPSNKLFFGYEIKPVKTQEDKDKENEALNQPRFEGVGNTLRGKKPK</sequence>
<dbReference type="Proteomes" id="UP000285405">
    <property type="component" value="Unassembled WGS sequence"/>
</dbReference>
<gene>
    <name evidence="7" type="ORF">GcC1_051003</name>
</gene>
<dbReference type="Pfam" id="PF03152">
    <property type="entry name" value="UFD1_N1"/>
    <property type="match status" value="1"/>
</dbReference>
<dbReference type="PANTHER" id="PTHR12555:SF13">
    <property type="entry name" value="UBIQUITIN RECOGNITION FACTOR IN ER-ASSOCIATED DEGRADATION PROTEIN 1"/>
    <property type="match status" value="1"/>
</dbReference>
<dbReference type="PANTHER" id="PTHR12555">
    <property type="entry name" value="UBIQUITIN FUSION DEGRADATON PROTEIN 1"/>
    <property type="match status" value="1"/>
</dbReference>
<evidence type="ECO:0000256" key="2">
    <source>
        <dbReference type="ARBA" id="ARBA00022786"/>
    </source>
</evidence>
<dbReference type="Pfam" id="PF24842">
    <property type="entry name" value="UFD1_N2"/>
    <property type="match status" value="1"/>
</dbReference>